<dbReference type="OrthoDB" id="1262810at2759"/>
<dbReference type="InterPro" id="IPR036890">
    <property type="entry name" value="HATPase_C_sf"/>
</dbReference>
<evidence type="ECO:0000313" key="3">
    <source>
        <dbReference type="EMBL" id="KAG2562160.1"/>
    </source>
</evidence>
<dbReference type="PANTHER" id="PTHR32387">
    <property type="entry name" value="WU:FJ29H11"/>
    <property type="match status" value="1"/>
</dbReference>
<sequence>MSSSPAPSPREHVERIRRDRYFIGRGEQNPLAEDMNQAVNYLSQELYSKDVHFLMELVQNAEDNEYPSGVAPSLEFLITSKDITRSGALSTLLIFNNERGFSSTNIDSICRVGKSTKKGNRHQGYIGEKGIGFKSVFLISSEPHIFSNGYQIKFNEKPCAECNIGYIVPEWVESTPSLSDIEAIYGRSKILPTTTIILPLKCEKVDAVKKQLSSMHPEMLLFLSKIRKLSVREDNSDPKSSTVSEISISSERNYQARKNMHAESYTLHLSAEESGKAEEECGYYMWRQKFPVKTENRIDKRAEIDEWVITLAFPHGQRLSRGKQLSPGVYAFLPTEMVTNFPFIIQADFLLASSRESILFDSPWNKGILECVPCAFMNAFVTLVKSGADTPAMSLPSMFNFLPVNSSLIPLLEPVRSGIKNKVLAEDIVPCESYASQKIFCKPSEVARLKPAFWTILGKARECGMDLRNLSTHGTYILSSHFDKSTHNSVLEFLGVKSVNTEWYAKCIEGSNLVKEEHEQLYLEIIYFVANNWENCFYGTNMMSIPLLRYVDRNGVLLFWSISRATQCKDRLCIASDKTYRSWLISWNKEFPSANRFFLHPSTQIALEGFSQKTIVENWLQNHARVEVISVYSYGLTVVDSLDNDRRPLVAFAHFLYHSLKMKHIESYRLSELCRVMPVIDSYGNVVKERNGIIVPATGSKWVCLLGTNPWRNDGYVELSADYKSAGHFAGNYTSEGQLLEFLKTHLHASDVPFINPPNASFPTVSSPLTVDNAFLLLEWIRNIKSNVVRLPDRFLACVKQGSWLKTSVGYKPPNESFLSSANWGSLLQSASSFVDIPMIDQQFYRNKLHMYKHELKAIGGRFEFQEASAYIGSRLMSMAAINELTRENVYSLLRLIRFLREKILSPSELIDSVKGGCWMKSTLGYKRPSDCIICDSDWNVASCISNQPFLDVQFYGEAIHDYKPELELLGVIVGFKQNYQLVVDNFKFNSASITLEATVLILKCIRYVGSCEDFIRKLKDLKWVKTNVGFRAPNVSFLVDPEWECFVKIFKEVPIIDLGFYGSIINSYQDELKKTGLIMQFEEASKVVAQVFKKMVSTSSLTKANALALLKSYRQLRTHSPLPVELFNCMHREKWLHTSLGFKSPSDAILFDNAWQCLSHVALLPFIDDGDSCHGLGNDIYGYKDVLREFGVTVEVKFGARFVIAGLSIPDDPSIISKATIFSLLECIKNYFASATAPPKDFQDKICKEWLKTSMGYKCPDECILFDARQSSLCMEDGPFIDEAFYGLEIASFKDALAKIGVIIDVNCGQDLIARHLRSHKDRTTISRIYMYLMEHNWKPDDNTSDWIWIPDETEGGEWVSSRSCVLFDKNNLFNLQLHILDKYYDRKLLNFFSITFGVRHGPCSEDYCKLWATWENSVHMLAISDCFAFWKFIAANWTKKTEELLSGCVKVPVCTDGKIILRNKENVFVPDDLLLADLFNKLPRQSLFIWYPSSTLPSMSRARLNRIYNSIGVQRISKAVTKNDSLTLDNGHFRTVDSSKRIKVGLLQIIMAYLADTALDIPSEERQGMVSCLLNVTVQETDEPITVGYSVSLSSGEVVDVKACRMIRWERENSKLYMQSSNGKSSYEEKIKFATNFADEISKGLLFEMADQIPSLAELIKFGSLLDFQDGAVGFLLRSKNLQLFPEDEDFLFSRKKMRIF</sequence>
<dbReference type="Pfam" id="PF25794">
    <property type="entry name" value="SACS"/>
    <property type="match status" value="1"/>
</dbReference>
<organism evidence="3 4">
    <name type="scientific">Panicum virgatum</name>
    <name type="common">Blackwell switchgrass</name>
    <dbReference type="NCBI Taxonomy" id="38727"/>
    <lineage>
        <taxon>Eukaryota</taxon>
        <taxon>Viridiplantae</taxon>
        <taxon>Streptophyta</taxon>
        <taxon>Embryophyta</taxon>
        <taxon>Tracheophyta</taxon>
        <taxon>Spermatophyta</taxon>
        <taxon>Magnoliopsida</taxon>
        <taxon>Liliopsida</taxon>
        <taxon>Poales</taxon>
        <taxon>Poaceae</taxon>
        <taxon>PACMAD clade</taxon>
        <taxon>Panicoideae</taxon>
        <taxon>Panicodae</taxon>
        <taxon>Paniceae</taxon>
        <taxon>Panicinae</taxon>
        <taxon>Panicum</taxon>
        <taxon>Panicum sect. Hiantes</taxon>
    </lineage>
</organism>
<proteinExistence type="predicted"/>
<gene>
    <name evidence="3" type="ORF">PVAP13_8KG248000</name>
</gene>
<evidence type="ECO:0000259" key="2">
    <source>
        <dbReference type="Pfam" id="PF25794"/>
    </source>
</evidence>
<dbReference type="EMBL" id="CM029051">
    <property type="protein sequence ID" value="KAG2562160.1"/>
    <property type="molecule type" value="Genomic_DNA"/>
</dbReference>
<dbReference type="PANTHER" id="PTHR32387:SF3">
    <property type="entry name" value="ATP_DNA BINDING PROTEIN"/>
    <property type="match status" value="1"/>
</dbReference>
<dbReference type="SUPFAM" id="SSF55874">
    <property type="entry name" value="ATPase domain of HSP90 chaperone/DNA topoisomerase II/histidine kinase"/>
    <property type="match status" value="1"/>
</dbReference>
<keyword evidence="4" id="KW-1185">Reference proteome</keyword>
<evidence type="ECO:0000313" key="4">
    <source>
        <dbReference type="Proteomes" id="UP000823388"/>
    </source>
</evidence>
<dbReference type="NCBIfam" id="NF047352">
    <property type="entry name" value="P_loop_sacsin"/>
    <property type="match status" value="1"/>
</dbReference>
<comment type="caution">
    <text evidence="3">The sequence shown here is derived from an EMBL/GenBank/DDBJ whole genome shotgun (WGS) entry which is preliminary data.</text>
</comment>
<name>A0A8T0PKM7_PANVG</name>
<dbReference type="Gene3D" id="3.30.565.10">
    <property type="entry name" value="Histidine kinase-like ATPase, C-terminal domain"/>
    <property type="match status" value="1"/>
</dbReference>
<feature type="domain" description="Sacsin/Nov" evidence="2">
    <location>
        <begin position="47"/>
        <end position="149"/>
    </location>
</feature>
<reference evidence="3" key="1">
    <citation type="submission" date="2020-05" db="EMBL/GenBank/DDBJ databases">
        <title>WGS assembly of Panicum virgatum.</title>
        <authorList>
            <person name="Lovell J.T."/>
            <person name="Jenkins J."/>
            <person name="Shu S."/>
            <person name="Juenger T.E."/>
            <person name="Schmutz J."/>
        </authorList>
    </citation>
    <scope>NUCLEOTIDE SEQUENCE</scope>
    <source>
        <strain evidence="3">AP13</strain>
    </source>
</reference>
<protein>
    <recommendedName>
        <fullName evidence="2">Sacsin/Nov domain-containing protein</fullName>
    </recommendedName>
</protein>
<dbReference type="InterPro" id="IPR052957">
    <property type="entry name" value="Auxin_embryo_med"/>
</dbReference>
<dbReference type="InterPro" id="IPR058210">
    <property type="entry name" value="SACS/Nov_dom"/>
</dbReference>
<comment type="subunit">
    <text evidence="1">Homodimer.</text>
</comment>
<dbReference type="Proteomes" id="UP000823388">
    <property type="component" value="Chromosome 8K"/>
</dbReference>
<accession>A0A8T0PKM7</accession>
<evidence type="ECO:0000256" key="1">
    <source>
        <dbReference type="ARBA" id="ARBA00011738"/>
    </source>
</evidence>